<proteinExistence type="predicted"/>
<keyword evidence="2" id="KW-1185">Reference proteome</keyword>
<accession>A0A2I1HPM5</accession>
<reference evidence="1 2" key="1">
    <citation type="submission" date="2015-10" db="EMBL/GenBank/DDBJ databases">
        <title>Genome analyses suggest a sexual origin of heterokaryosis in a supposedly ancient asexual fungus.</title>
        <authorList>
            <person name="Ropars J."/>
            <person name="Sedzielewska K."/>
            <person name="Noel J."/>
            <person name="Charron P."/>
            <person name="Farinelli L."/>
            <person name="Marton T."/>
            <person name="Kruger M."/>
            <person name="Pelin A."/>
            <person name="Brachmann A."/>
            <person name="Corradi N."/>
        </authorList>
    </citation>
    <scope>NUCLEOTIDE SEQUENCE [LARGE SCALE GENOMIC DNA]</scope>
    <source>
        <strain evidence="1 2">A4</strain>
    </source>
</reference>
<gene>
    <name evidence="1" type="ORF">RhiirA4_485020</name>
</gene>
<evidence type="ECO:0000313" key="2">
    <source>
        <dbReference type="Proteomes" id="UP000234323"/>
    </source>
</evidence>
<sequence length="250" mass="28991">MLATNNLQPVILFIDADSAMQVAINTQYLKTITKHCIFHIHQNLVKKIKKKLHGNGIELRLKDETKYSRLQEFNMNPTAGLSYISNTIFKKVDDMYKKYMTPNSLALQRKQILESLLYRVLIQDMNNIDLVVPYYDIGFMEDDYEEPKILLSMALQNCSEKFYGHGLELCKKALNLAITNSSNKVFEELLQDFIKQQLSVQNENNEHIEHEIDVSKISNPTRYKSKSRSANKRYLSSIENHSKKYANSSS</sequence>
<evidence type="ECO:0000313" key="1">
    <source>
        <dbReference type="EMBL" id="PKY60845.1"/>
    </source>
</evidence>
<evidence type="ECO:0008006" key="3">
    <source>
        <dbReference type="Google" id="ProtNLM"/>
    </source>
</evidence>
<dbReference type="Proteomes" id="UP000234323">
    <property type="component" value="Unassembled WGS sequence"/>
</dbReference>
<organism evidence="1 2">
    <name type="scientific">Rhizophagus irregularis</name>
    <dbReference type="NCBI Taxonomy" id="588596"/>
    <lineage>
        <taxon>Eukaryota</taxon>
        <taxon>Fungi</taxon>
        <taxon>Fungi incertae sedis</taxon>
        <taxon>Mucoromycota</taxon>
        <taxon>Glomeromycotina</taxon>
        <taxon>Glomeromycetes</taxon>
        <taxon>Glomerales</taxon>
        <taxon>Glomeraceae</taxon>
        <taxon>Rhizophagus</taxon>
    </lineage>
</organism>
<protein>
    <recommendedName>
        <fullName evidence="3">MULE transposase domain-containing protein</fullName>
    </recommendedName>
</protein>
<dbReference type="VEuPathDB" id="FungiDB:FUN_017012"/>
<name>A0A2I1HPM5_9GLOM</name>
<dbReference type="AlphaFoldDB" id="A0A2I1HPM5"/>
<dbReference type="EMBL" id="LLXI01004651">
    <property type="protein sequence ID" value="PKY60845.1"/>
    <property type="molecule type" value="Genomic_DNA"/>
</dbReference>
<comment type="caution">
    <text evidence="1">The sequence shown here is derived from an EMBL/GenBank/DDBJ whole genome shotgun (WGS) entry which is preliminary data.</text>
</comment>